<evidence type="ECO:0000256" key="6">
    <source>
        <dbReference type="ARBA" id="ARBA00037281"/>
    </source>
</evidence>
<dbReference type="PANTHER" id="PTHR43646">
    <property type="entry name" value="GLYCOSYLTRANSFERASE"/>
    <property type="match status" value="1"/>
</dbReference>
<keyword evidence="3" id="KW-0328">Glycosyltransferase</keyword>
<keyword evidence="2" id="KW-1003">Cell membrane</keyword>
<organism evidence="12 13">
    <name type="scientific">Catenuloplanes indicus</name>
    <dbReference type="NCBI Taxonomy" id="137267"/>
    <lineage>
        <taxon>Bacteria</taxon>
        <taxon>Bacillati</taxon>
        <taxon>Actinomycetota</taxon>
        <taxon>Actinomycetes</taxon>
        <taxon>Micromonosporales</taxon>
        <taxon>Micromonosporaceae</taxon>
        <taxon>Catenuloplanes</taxon>
    </lineage>
</organism>
<dbReference type="GO" id="GO:0016757">
    <property type="term" value="F:glycosyltransferase activity"/>
    <property type="evidence" value="ECO:0007669"/>
    <property type="project" value="UniProtKB-KW"/>
</dbReference>
<evidence type="ECO:0000256" key="9">
    <source>
        <dbReference type="ARBA" id="ARBA00040345"/>
    </source>
</evidence>
<sequence length="298" mass="31390">MRSVLDQGYGPVEILVVDDASTDGSAEVAAGAGATVLRLPVNGGPGGARNAGAARATGDILFFLDADVALAPDSIAAAVKELQADPALGAICGVLGPRSLTPHSLVAEYRALQMYHWWLAQEGQINDLHTAICAMPARVFRELGPFTDSRHTEAPEYARRITQRYELRSTPAITGVHDHDRTLRVLLPKVFLRTRETALELRRGQVPSGSADRVMASVLLLAAASTAIPLLLVTGPAGLAVTAGLIAVAVVCDGRTYRRVFADRGVRFGLGFTGLHLLYLLTAAAGAAAGTLARLARR</sequence>
<evidence type="ECO:0000259" key="11">
    <source>
        <dbReference type="Pfam" id="PF00535"/>
    </source>
</evidence>
<dbReference type="EMBL" id="JAUSUZ010000001">
    <property type="protein sequence ID" value="MDQ0363947.1"/>
    <property type="molecule type" value="Genomic_DNA"/>
</dbReference>
<evidence type="ECO:0000256" key="10">
    <source>
        <dbReference type="SAM" id="Phobius"/>
    </source>
</evidence>
<evidence type="ECO:0000256" key="1">
    <source>
        <dbReference type="ARBA" id="ARBA00004236"/>
    </source>
</evidence>
<keyword evidence="10" id="KW-0812">Transmembrane</keyword>
<evidence type="ECO:0000256" key="7">
    <source>
        <dbReference type="ARBA" id="ARBA00037904"/>
    </source>
</evidence>
<evidence type="ECO:0000256" key="5">
    <source>
        <dbReference type="ARBA" id="ARBA00023136"/>
    </source>
</evidence>
<gene>
    <name evidence="12" type="ORF">J2S42_000616</name>
</gene>
<feature type="domain" description="Glycosyltransferase 2-like" evidence="11">
    <location>
        <begin position="2"/>
        <end position="98"/>
    </location>
</feature>
<comment type="similarity">
    <text evidence="8">Belongs to the glycosyltransferase 2 family. CrtQ subfamily.</text>
</comment>
<comment type="subcellular location">
    <subcellularLocation>
        <location evidence="1">Cell membrane</location>
    </subcellularLocation>
</comment>
<dbReference type="SUPFAM" id="SSF53448">
    <property type="entry name" value="Nucleotide-diphospho-sugar transferases"/>
    <property type="match status" value="1"/>
</dbReference>
<dbReference type="InterPro" id="IPR029044">
    <property type="entry name" value="Nucleotide-diphossugar_trans"/>
</dbReference>
<proteinExistence type="inferred from homology"/>
<dbReference type="Proteomes" id="UP001240236">
    <property type="component" value="Unassembled WGS sequence"/>
</dbReference>
<dbReference type="PANTHER" id="PTHR43646:SF2">
    <property type="entry name" value="GLYCOSYLTRANSFERASE 2-LIKE DOMAIN-CONTAINING PROTEIN"/>
    <property type="match status" value="1"/>
</dbReference>
<dbReference type="Gene3D" id="3.90.550.10">
    <property type="entry name" value="Spore Coat Polysaccharide Biosynthesis Protein SpsA, Chain A"/>
    <property type="match status" value="1"/>
</dbReference>
<evidence type="ECO:0000256" key="8">
    <source>
        <dbReference type="ARBA" id="ARBA00038120"/>
    </source>
</evidence>
<comment type="pathway">
    <text evidence="7">Carotenoid biosynthesis; staphyloxanthin biosynthesis; staphyloxanthin from farnesyl diphosphate: step 4/5.</text>
</comment>
<dbReference type="GO" id="GO:0005886">
    <property type="term" value="C:plasma membrane"/>
    <property type="evidence" value="ECO:0007669"/>
    <property type="project" value="UniProtKB-SubCell"/>
</dbReference>
<keyword evidence="4" id="KW-0808">Transferase</keyword>
<name>A0AAE4AVF5_9ACTN</name>
<reference evidence="12 13" key="1">
    <citation type="submission" date="2023-07" db="EMBL/GenBank/DDBJ databases">
        <title>Sequencing the genomes of 1000 actinobacteria strains.</title>
        <authorList>
            <person name="Klenk H.-P."/>
        </authorList>
    </citation>
    <scope>NUCLEOTIDE SEQUENCE [LARGE SCALE GENOMIC DNA]</scope>
    <source>
        <strain evidence="12 13">DSM 44709</strain>
    </source>
</reference>
<evidence type="ECO:0000256" key="2">
    <source>
        <dbReference type="ARBA" id="ARBA00022475"/>
    </source>
</evidence>
<keyword evidence="10" id="KW-1133">Transmembrane helix</keyword>
<comment type="caution">
    <text evidence="12">The sequence shown here is derived from an EMBL/GenBank/DDBJ whole genome shotgun (WGS) entry which is preliminary data.</text>
</comment>
<accession>A0AAE4AVF5</accession>
<keyword evidence="5 10" id="KW-0472">Membrane</keyword>
<dbReference type="AlphaFoldDB" id="A0AAE4AVF5"/>
<evidence type="ECO:0000256" key="3">
    <source>
        <dbReference type="ARBA" id="ARBA00022676"/>
    </source>
</evidence>
<evidence type="ECO:0000256" key="4">
    <source>
        <dbReference type="ARBA" id="ARBA00022679"/>
    </source>
</evidence>
<evidence type="ECO:0000313" key="13">
    <source>
        <dbReference type="Proteomes" id="UP001240236"/>
    </source>
</evidence>
<comment type="function">
    <text evidence="6">Catalyzes the glycosylation of 4,4'-diaponeurosporenoate, i.e. the esterification of glucose at the C1'' position with the carboxyl group of 4,4'-diaponeurosporenic acid, to form glycosyl-4,4'-diaponeurosporenoate. This is a step in the biosynthesis of staphyloxanthin, an orange pigment present in most staphylococci strains.</text>
</comment>
<feature type="transmembrane region" description="Helical" evidence="10">
    <location>
        <begin position="239"/>
        <end position="257"/>
    </location>
</feature>
<dbReference type="Pfam" id="PF00535">
    <property type="entry name" value="Glycos_transf_2"/>
    <property type="match status" value="1"/>
</dbReference>
<dbReference type="InterPro" id="IPR001173">
    <property type="entry name" value="Glyco_trans_2-like"/>
</dbReference>
<dbReference type="CDD" id="cd00761">
    <property type="entry name" value="Glyco_tranf_GTA_type"/>
    <property type="match status" value="1"/>
</dbReference>
<keyword evidence="13" id="KW-1185">Reference proteome</keyword>
<evidence type="ECO:0000313" key="12">
    <source>
        <dbReference type="EMBL" id="MDQ0363947.1"/>
    </source>
</evidence>
<protein>
    <recommendedName>
        <fullName evidence="9">4,4'-diaponeurosporenoate glycosyltransferase</fullName>
    </recommendedName>
</protein>